<dbReference type="Pfam" id="PF16561">
    <property type="entry name" value="AMPK1_CBM"/>
    <property type="match status" value="1"/>
</dbReference>
<accession>A0A6A4KXH9</accession>
<sequence>MIIPGDGPGFMNAATKGTLQEEKPVSRFKIGIQEGNPGKEDFCTITAIPQSVDPNTHFDCPFSKTAKIRSGGMGIPSMITWSFDGKQVAIEGSWDNWRTRDFLQKSGKDFTINEGAPIRCFTITSLSLMDNGEDPVLYLSVLSVFLLAKGDLFASELVQ</sequence>
<organism evidence="2 3">
    <name type="scientific">Rhododendron williamsianum</name>
    <dbReference type="NCBI Taxonomy" id="262921"/>
    <lineage>
        <taxon>Eukaryota</taxon>
        <taxon>Viridiplantae</taxon>
        <taxon>Streptophyta</taxon>
        <taxon>Embryophyta</taxon>
        <taxon>Tracheophyta</taxon>
        <taxon>Spermatophyta</taxon>
        <taxon>Magnoliopsida</taxon>
        <taxon>eudicotyledons</taxon>
        <taxon>Gunneridae</taxon>
        <taxon>Pentapetalae</taxon>
        <taxon>asterids</taxon>
        <taxon>Ericales</taxon>
        <taxon>Ericaceae</taxon>
        <taxon>Ericoideae</taxon>
        <taxon>Rhodoreae</taxon>
        <taxon>Rhododendron</taxon>
    </lineage>
</organism>
<dbReference type="AlphaFoldDB" id="A0A6A4KXH9"/>
<evidence type="ECO:0000259" key="1">
    <source>
        <dbReference type="Pfam" id="PF16561"/>
    </source>
</evidence>
<name>A0A6A4KXH9_9ERIC</name>
<dbReference type="PANTHER" id="PTHR46316">
    <property type="entry name" value="SNF1-RELATED PROTEIN KINASE REGULATORY SUBUNIT BETA-1"/>
    <property type="match status" value="1"/>
</dbReference>
<dbReference type="InterPro" id="IPR043554">
    <property type="entry name" value="KINB"/>
</dbReference>
<reference evidence="2 3" key="1">
    <citation type="journal article" date="2019" name="Genome Biol. Evol.">
        <title>The Rhododendron genome and chromosomal organization provide insight into shared whole-genome duplications across the heath family (Ericaceae).</title>
        <authorList>
            <person name="Soza V.L."/>
            <person name="Lindsley D."/>
            <person name="Waalkes A."/>
            <person name="Ramage E."/>
            <person name="Patwardhan R.P."/>
            <person name="Burton J.N."/>
            <person name="Adey A."/>
            <person name="Kumar A."/>
            <person name="Qiu R."/>
            <person name="Shendure J."/>
            <person name="Hall B."/>
        </authorList>
    </citation>
    <scope>NUCLEOTIDE SEQUENCE [LARGE SCALE GENOMIC DNA]</scope>
    <source>
        <strain evidence="2">RSF 1966-606</strain>
    </source>
</reference>
<proteinExistence type="predicted"/>
<feature type="domain" description="AMP-activated protein kinase glycogen-binding" evidence="1">
    <location>
        <begin position="75"/>
        <end position="112"/>
    </location>
</feature>
<dbReference type="InterPro" id="IPR032640">
    <property type="entry name" value="AMPK1_CBM"/>
</dbReference>
<comment type="caution">
    <text evidence="2">The sequence shown here is derived from an EMBL/GenBank/DDBJ whole genome shotgun (WGS) entry which is preliminary data.</text>
</comment>
<evidence type="ECO:0000313" key="2">
    <source>
        <dbReference type="EMBL" id="KAE9452203.1"/>
    </source>
</evidence>
<dbReference type="OrthoDB" id="531008at2759"/>
<dbReference type="Proteomes" id="UP000428333">
    <property type="component" value="Linkage Group LG09"/>
</dbReference>
<feature type="non-terminal residue" evidence="2">
    <location>
        <position position="1"/>
    </location>
</feature>
<protein>
    <recommendedName>
        <fullName evidence="1">AMP-activated protein kinase glycogen-binding domain-containing protein</fullName>
    </recommendedName>
</protein>
<dbReference type="PANTHER" id="PTHR46316:SF2">
    <property type="entry name" value="SNF1-RELATED PROTEIN KINASE REGULATORY SUBUNIT BETA-2"/>
    <property type="match status" value="1"/>
</dbReference>
<dbReference type="EMBL" id="QEFC01002439">
    <property type="protein sequence ID" value="KAE9452203.1"/>
    <property type="molecule type" value="Genomic_DNA"/>
</dbReference>
<gene>
    <name evidence="2" type="ORF">C3L33_15885</name>
</gene>
<keyword evidence="3" id="KW-1185">Reference proteome</keyword>
<evidence type="ECO:0000313" key="3">
    <source>
        <dbReference type="Proteomes" id="UP000428333"/>
    </source>
</evidence>